<comment type="caution">
    <text evidence="2">The sequence shown here is derived from an EMBL/GenBank/DDBJ whole genome shotgun (WGS) entry which is preliminary data.</text>
</comment>
<keyword evidence="1" id="KW-0812">Transmembrane</keyword>
<protein>
    <recommendedName>
        <fullName evidence="4">Prepilin-type N-terminal cleavage/methylation domain-containing protein</fullName>
    </recommendedName>
</protein>
<dbReference type="RefSeq" id="WP_237464713.1">
    <property type="nucleotide sequence ID" value="NZ_CAKLDI010000001.1"/>
</dbReference>
<evidence type="ECO:0008006" key="4">
    <source>
        <dbReference type="Google" id="ProtNLM"/>
    </source>
</evidence>
<dbReference type="InterPro" id="IPR045584">
    <property type="entry name" value="Pilin-like"/>
</dbReference>
<feature type="transmembrane region" description="Helical" evidence="1">
    <location>
        <begin position="23"/>
        <end position="44"/>
    </location>
</feature>
<accession>A0ABN8DTL2</accession>
<name>A0ABN8DTL2_9VIBR</name>
<dbReference type="PIRSF" id="PIRSF004525">
    <property type="entry name" value="Pilin_peptidase-dep_B_prd"/>
    <property type="match status" value="1"/>
</dbReference>
<dbReference type="SUPFAM" id="SSF54523">
    <property type="entry name" value="Pili subunits"/>
    <property type="match status" value="1"/>
</dbReference>
<sequence>MVCQAVSKFSFQKGSLGFSLVELLIAMTLGLIVIGIVGTVYTSGMKNSTVAMKRMALYQSLNDAISIMALEIGRAGHSESTGETSKLNGATTSVTVHPAASVPVSSDCIDYIYRRKIPGGALSDQNGAFFIDESHGVQSLFWVKNSNPGVATMALCNSKYTPPLTDPDVVEITHFKLEQKKVTQGEQVSNYIIVHLEGRLRHDHAMKTTIQREIKVRNWD</sequence>
<reference evidence="2" key="1">
    <citation type="submission" date="2021-11" db="EMBL/GenBank/DDBJ databases">
        <authorList>
            <person name="Rodrigo-Torres L."/>
            <person name="Arahal R. D."/>
            <person name="Lucena T."/>
        </authorList>
    </citation>
    <scope>NUCLEOTIDE SEQUENCE</scope>
    <source>
        <strain evidence="2">CECT 7929</strain>
    </source>
</reference>
<dbReference type="Proteomes" id="UP000838672">
    <property type="component" value="Unassembled WGS sequence"/>
</dbReference>
<evidence type="ECO:0000313" key="3">
    <source>
        <dbReference type="Proteomes" id="UP000838672"/>
    </source>
</evidence>
<gene>
    <name evidence="2" type="ORF">VST7929_00567</name>
</gene>
<evidence type="ECO:0000313" key="2">
    <source>
        <dbReference type="EMBL" id="CAH0532722.1"/>
    </source>
</evidence>
<dbReference type="InterPro" id="IPR016419">
    <property type="entry name" value="Prepilin_Pept-dep_B_prd"/>
</dbReference>
<dbReference type="Pfam" id="PF07963">
    <property type="entry name" value="N_methyl"/>
    <property type="match status" value="1"/>
</dbReference>
<keyword evidence="3" id="KW-1185">Reference proteome</keyword>
<keyword evidence="1" id="KW-1133">Transmembrane helix</keyword>
<keyword evidence="1" id="KW-0472">Membrane</keyword>
<evidence type="ECO:0000256" key="1">
    <source>
        <dbReference type="SAM" id="Phobius"/>
    </source>
</evidence>
<organism evidence="2 3">
    <name type="scientific">Vibrio stylophorae</name>
    <dbReference type="NCBI Taxonomy" id="659351"/>
    <lineage>
        <taxon>Bacteria</taxon>
        <taxon>Pseudomonadati</taxon>
        <taxon>Pseudomonadota</taxon>
        <taxon>Gammaproteobacteria</taxon>
        <taxon>Vibrionales</taxon>
        <taxon>Vibrionaceae</taxon>
        <taxon>Vibrio</taxon>
    </lineage>
</organism>
<dbReference type="EMBL" id="CAKLDI010000001">
    <property type="protein sequence ID" value="CAH0532722.1"/>
    <property type="molecule type" value="Genomic_DNA"/>
</dbReference>
<dbReference type="InterPro" id="IPR012902">
    <property type="entry name" value="N_methyl_site"/>
</dbReference>
<proteinExistence type="predicted"/>